<dbReference type="InterPro" id="IPR022227">
    <property type="entry name" value="DUF3754"/>
</dbReference>
<keyword evidence="7" id="KW-1133">Transmembrane helix</keyword>
<feature type="compositionally biased region" description="Acidic residues" evidence="6">
    <location>
        <begin position="88"/>
        <end position="99"/>
    </location>
</feature>
<evidence type="ECO:0008006" key="10">
    <source>
        <dbReference type="Google" id="ProtNLM"/>
    </source>
</evidence>
<dbReference type="PANTHER" id="PTHR33645">
    <property type="entry name" value="AMINOPEPTIDASE (DUF3754)"/>
    <property type="match status" value="1"/>
</dbReference>
<comment type="subcellular location">
    <subcellularLocation>
        <location evidence="5">Endomembrane system</location>
        <topology evidence="5">Single-pass membrane protein</topology>
    </subcellularLocation>
    <subcellularLocation>
        <location evidence="1">Membrane</location>
        <topology evidence="1">Single-pass type II membrane protein</topology>
    </subcellularLocation>
</comment>
<evidence type="ECO:0000256" key="1">
    <source>
        <dbReference type="ARBA" id="ARBA00004606"/>
    </source>
</evidence>
<gene>
    <name evidence="8" type="ORF">NCGR_LOCUS64721</name>
</gene>
<evidence type="ECO:0000256" key="5">
    <source>
        <dbReference type="ARBA" id="ARBA00037847"/>
    </source>
</evidence>
<dbReference type="InterPro" id="IPR029063">
    <property type="entry name" value="SAM-dependent_MTases_sf"/>
</dbReference>
<dbReference type="Pfam" id="PF12576">
    <property type="entry name" value="DUF3754"/>
    <property type="match status" value="1"/>
</dbReference>
<keyword evidence="3" id="KW-0489">Methyltransferase</keyword>
<comment type="similarity">
    <text evidence="2">Belongs to the methyltransferase superfamily.</text>
</comment>
<dbReference type="GO" id="GO:0008168">
    <property type="term" value="F:methyltransferase activity"/>
    <property type="evidence" value="ECO:0007669"/>
    <property type="project" value="UniProtKB-KW"/>
</dbReference>
<dbReference type="Pfam" id="PF03141">
    <property type="entry name" value="Methyltransf_29"/>
    <property type="match status" value="2"/>
</dbReference>
<dbReference type="PANTHER" id="PTHR33645:SF2">
    <property type="entry name" value="FAMILY PROTEIN, PUTATIVE (DUF3754)-RELATED"/>
    <property type="match status" value="1"/>
</dbReference>
<sequence>MLLLRANTLAAVPASFSTVPAASYSYFPWPSSLSTTAARCSVGSTARLAAAVQFDPLRSVSGSDSDPWVQPDGVVTAEGGEEQQRDDSEGDSTDWEEEGPQGSDPKGISGIHVPRQCYIAVPKAALLDAVLSQFASDADAADFKRCARCLDAILHAEHKRMLEEMRTSYMLTQRHQEEGDGSATDNSSTSDVVNGKDSSGFFGITQQDGTLFLTRSLGLRTLLGLTPDPDSQTRVAFATQFQRSFMNLLRNAQFEELSAQDLLLTYALNSDYLLTLPIYVDWKKAAQSNAIIFRRGYATERQKGLLLVEKLDYLQSKFLQNVFFGLSKPLKKPGKWLNEALKRSTDNPGFQIWIDKLRLWLKEQTYADNSLLLIESSSWDKLSSDQLPDADVPIWIAAQRAVSRYEGILSPVGPRGRLLRKLLKWTGFIPSLPEATIRSNNETKHLEGHVRPNFLPRITLANIWEPASRESCNNNIWEIVKASFGILFGRSTLQEPAFQELILLYTDEAAQSEKKDTSEMLPLQLKIYERIPIPDLPVVFPHKELSFRILDTVRLDIATVIGLLAYVVNYKFESLASSPSAFLLDIVAGSALVILVFRVALGYKQTRDRYQLLVNKTLYEKTLASGFGSVYFLLDASEQQQYKEALLAYAMLLCRKKYQVSSRASIKDTCEQFMYEKFKAKIEMPIDKAMETLLRLGLVIELPTDGGSSVIGLPCSEAYEILKSRWDGLLEQETEQALMPKEQDGSPKVRHPEFQRMRVTLTIGVIGLCVTAYILGAWQGTSNGISSSLISTRTQCKDHVRSSGARLDFQAHHQVGFNESALAVEKFPPCQLKYSEYTPCQDPRRARKFPKKMMQYRERHCPKKQDMLRCLIPAPPNYNNPSSGQKVATMLGSITSLIGSSVLRRLFRTGFMSRETCLDSLEVASWGAYLMKRNIITMSFAPRDSHEAQVQFALERGVPAMIGVIGTERIPYPARAFDMAHCSRCLIPWNKLDGIYLIEVDRVLRPGGYWILSGPPIHWKRHYKGWERTEEDLKQEQDEIEDLAKRLCWKKVIEKGDLAIWQKPINHVECVDSRKVYDAPQICKSNDVDSAWYKKMDTCISPLPDVKSEDEVAGGALERWPKRAFAVPPRIIRGSVPGFTPKKFQEDNKVWSERVNHYKKLIPPLGKRRYRNVMDMNAGIGGFAAALMEYPLWVMNVVPSGLAHDTLGVIYERGFIGTYLDWCEAFSTYPRTYDLIHADKIFSSYQDRCDITYILLEMDRILRPEGTVIIRDNVEVLVKVQAITGGMRWKSQIMDLSGPFNPDKILVAVKTYWTGKPVEKQ</sequence>
<dbReference type="GO" id="GO:0012505">
    <property type="term" value="C:endomembrane system"/>
    <property type="evidence" value="ECO:0007669"/>
    <property type="project" value="UniProtKB-SubCell"/>
</dbReference>
<dbReference type="GO" id="GO:0016020">
    <property type="term" value="C:membrane"/>
    <property type="evidence" value="ECO:0007669"/>
    <property type="project" value="UniProtKB-SubCell"/>
</dbReference>
<keyword evidence="9" id="KW-1185">Reference proteome</keyword>
<evidence type="ECO:0000256" key="2">
    <source>
        <dbReference type="ARBA" id="ARBA00008361"/>
    </source>
</evidence>
<dbReference type="Proteomes" id="UP000604825">
    <property type="component" value="Unassembled WGS sequence"/>
</dbReference>
<keyword evidence="7" id="KW-0812">Transmembrane</keyword>
<accession>A0A811SGS9</accession>
<keyword evidence="3" id="KW-0808">Transferase</keyword>
<evidence type="ECO:0000256" key="6">
    <source>
        <dbReference type="SAM" id="MobiDB-lite"/>
    </source>
</evidence>
<dbReference type="EMBL" id="CAJGYO010000019">
    <property type="protein sequence ID" value="CAD6340623.1"/>
    <property type="molecule type" value="Genomic_DNA"/>
</dbReference>
<evidence type="ECO:0000256" key="3">
    <source>
        <dbReference type="ARBA" id="ARBA00022603"/>
    </source>
</evidence>
<evidence type="ECO:0000313" key="9">
    <source>
        <dbReference type="Proteomes" id="UP000604825"/>
    </source>
</evidence>
<reference evidence="8" key="1">
    <citation type="submission" date="2020-10" db="EMBL/GenBank/DDBJ databases">
        <authorList>
            <person name="Han B."/>
            <person name="Lu T."/>
            <person name="Zhao Q."/>
            <person name="Huang X."/>
            <person name="Zhao Y."/>
        </authorList>
    </citation>
    <scope>NUCLEOTIDE SEQUENCE</scope>
</reference>
<dbReference type="Gene3D" id="3.40.50.150">
    <property type="entry name" value="Vaccinia Virus protein VP39"/>
    <property type="match status" value="1"/>
</dbReference>
<organism evidence="8 9">
    <name type="scientific">Miscanthus lutarioriparius</name>
    <dbReference type="NCBI Taxonomy" id="422564"/>
    <lineage>
        <taxon>Eukaryota</taxon>
        <taxon>Viridiplantae</taxon>
        <taxon>Streptophyta</taxon>
        <taxon>Embryophyta</taxon>
        <taxon>Tracheophyta</taxon>
        <taxon>Spermatophyta</taxon>
        <taxon>Magnoliopsida</taxon>
        <taxon>Liliopsida</taxon>
        <taxon>Poales</taxon>
        <taxon>Poaceae</taxon>
        <taxon>PACMAD clade</taxon>
        <taxon>Panicoideae</taxon>
        <taxon>Andropogonodae</taxon>
        <taxon>Andropogoneae</taxon>
        <taxon>Saccharinae</taxon>
        <taxon>Miscanthus</taxon>
    </lineage>
</organism>
<dbReference type="GO" id="GO:0032259">
    <property type="term" value="P:methylation"/>
    <property type="evidence" value="ECO:0007669"/>
    <property type="project" value="UniProtKB-KW"/>
</dbReference>
<proteinExistence type="inferred from homology"/>
<keyword evidence="4" id="KW-0735">Signal-anchor</keyword>
<dbReference type="InterPro" id="IPR004159">
    <property type="entry name" value="Put_SAM_MeTrfase"/>
</dbReference>
<feature type="region of interest" description="Disordered" evidence="6">
    <location>
        <begin position="59"/>
        <end position="109"/>
    </location>
</feature>
<feature type="transmembrane region" description="Helical" evidence="7">
    <location>
        <begin position="581"/>
        <end position="601"/>
    </location>
</feature>
<protein>
    <recommendedName>
        <fullName evidence="10">Methyltransferase</fullName>
    </recommendedName>
</protein>
<feature type="transmembrane region" description="Helical" evidence="7">
    <location>
        <begin position="759"/>
        <end position="778"/>
    </location>
</feature>
<dbReference type="OrthoDB" id="2020015at2759"/>
<evidence type="ECO:0000256" key="4">
    <source>
        <dbReference type="ARBA" id="ARBA00022968"/>
    </source>
</evidence>
<keyword evidence="7" id="KW-0472">Membrane</keyword>
<name>A0A811SGS9_9POAL</name>
<dbReference type="SUPFAM" id="SSF53335">
    <property type="entry name" value="S-adenosyl-L-methionine-dependent methyltransferases"/>
    <property type="match status" value="2"/>
</dbReference>
<evidence type="ECO:0000256" key="7">
    <source>
        <dbReference type="SAM" id="Phobius"/>
    </source>
</evidence>
<comment type="caution">
    <text evidence="8">The sequence shown here is derived from an EMBL/GenBank/DDBJ whole genome shotgun (WGS) entry which is preliminary data.</text>
</comment>
<evidence type="ECO:0000313" key="8">
    <source>
        <dbReference type="EMBL" id="CAD6340623.1"/>
    </source>
</evidence>